<dbReference type="InterPro" id="IPR020147">
    <property type="entry name" value="Phage_T7-like_1.2"/>
</dbReference>
<accession>A0A6M2Z6T6</accession>
<proteinExistence type="predicted"/>
<evidence type="ECO:0000313" key="1">
    <source>
        <dbReference type="EMBL" id="QEM41241.1"/>
    </source>
</evidence>
<sequence length="86" mass="9901">MGRLYSGSLAAYKSAIESLEVLGCNVKVKHEDIVSRRVRAIHIEVSMMTSGDMMGKETFMYYDDDVLFNTCTAWMRKLAEEIRSWK</sequence>
<reference evidence="1 2" key="1">
    <citation type="submission" date="2019-05" db="EMBL/GenBank/DDBJ databases">
        <authorList>
            <person name="Islam M.S."/>
            <person name="Li J."/>
        </authorList>
    </citation>
    <scope>NUCLEOTIDE SEQUENCE [LARGE SCALE GENOMIC DNA]</scope>
</reference>
<organism evidence="1 2">
    <name type="scientific">Salmonella phage vB_SalM-LPST153</name>
    <dbReference type="NCBI Taxonomy" id="2604904"/>
    <lineage>
        <taxon>Viruses</taxon>
        <taxon>Duplodnaviria</taxon>
        <taxon>Heunggongvirae</taxon>
        <taxon>Uroviricota</taxon>
        <taxon>Caudoviricetes</taxon>
        <taxon>Autographivirales</taxon>
        <taxon>Autotranscriptaviridae</taxon>
        <taxon>Studiervirinae</taxon>
        <taxon>Berlinvirus</taxon>
        <taxon>Berlinvirus SalMLPST153</taxon>
    </lineage>
</organism>
<protein>
    <submittedName>
        <fullName evidence="1">dGTP triphosphohydrolase inhibitor</fullName>
    </submittedName>
</protein>
<dbReference type="Pfam" id="PF10922">
    <property type="entry name" value="T7-like_gp12"/>
    <property type="match status" value="1"/>
</dbReference>
<keyword evidence="2" id="KW-1185">Reference proteome</keyword>
<dbReference type="EMBL" id="MK907285">
    <property type="protein sequence ID" value="QEM41241.1"/>
    <property type="molecule type" value="Genomic_DNA"/>
</dbReference>
<name>A0A6M2Z6T6_9CAUD</name>
<evidence type="ECO:0000313" key="2">
    <source>
        <dbReference type="Proteomes" id="UP000509128"/>
    </source>
</evidence>
<dbReference type="Proteomes" id="UP000509128">
    <property type="component" value="Segment"/>
</dbReference>
<gene>
    <name evidence="1" type="ORF">vBSalMLPST153_orf00039</name>
</gene>